<comment type="subcellular location">
    <subcellularLocation>
        <location evidence="1">Cell inner membrane</location>
        <topology evidence="1">Multi-pass membrane protein</topology>
    </subcellularLocation>
</comment>
<dbReference type="PANTHER" id="PTHR30413">
    <property type="entry name" value="INNER MEMBRANE TRANSPORT PERMEASE"/>
    <property type="match status" value="1"/>
</dbReference>
<evidence type="ECO:0000313" key="4">
    <source>
        <dbReference type="EMBL" id="SUZ94959.1"/>
    </source>
</evidence>
<keyword evidence="2" id="KW-0813">Transport</keyword>
<accession>A0A381RV55</accession>
<proteinExistence type="predicted"/>
<keyword evidence="3" id="KW-0812">Transmembrane</keyword>
<dbReference type="GO" id="GO:0005886">
    <property type="term" value="C:plasma membrane"/>
    <property type="evidence" value="ECO:0007669"/>
    <property type="project" value="UniProtKB-SubCell"/>
</dbReference>
<dbReference type="AlphaFoldDB" id="A0A381RV55"/>
<evidence type="ECO:0000256" key="1">
    <source>
        <dbReference type="ARBA" id="ARBA00004429"/>
    </source>
</evidence>
<feature type="transmembrane region" description="Helical" evidence="3">
    <location>
        <begin position="149"/>
        <end position="175"/>
    </location>
</feature>
<dbReference type="EMBL" id="UINC01002281">
    <property type="protein sequence ID" value="SUZ94959.1"/>
    <property type="molecule type" value="Genomic_DNA"/>
</dbReference>
<reference evidence="4" key="1">
    <citation type="submission" date="2018-05" db="EMBL/GenBank/DDBJ databases">
        <authorList>
            <person name="Lanie J.A."/>
            <person name="Ng W.-L."/>
            <person name="Kazmierczak K.M."/>
            <person name="Andrzejewski T.M."/>
            <person name="Davidsen T.M."/>
            <person name="Wayne K.J."/>
            <person name="Tettelin H."/>
            <person name="Glass J.I."/>
            <person name="Rusch D."/>
            <person name="Podicherti R."/>
            <person name="Tsui H.-C.T."/>
            <person name="Winkler M.E."/>
        </authorList>
    </citation>
    <scope>NUCLEOTIDE SEQUENCE</scope>
</reference>
<feature type="non-terminal residue" evidence="4">
    <location>
        <position position="1"/>
    </location>
</feature>
<gene>
    <name evidence="4" type="ORF">METZ01_LOCUS47813</name>
</gene>
<dbReference type="PANTHER" id="PTHR30413:SF8">
    <property type="entry name" value="TRANSPORT PERMEASE PROTEIN"/>
    <property type="match status" value="1"/>
</dbReference>
<keyword evidence="3" id="KW-1133">Transmembrane helix</keyword>
<evidence type="ECO:0000256" key="2">
    <source>
        <dbReference type="ARBA" id="ARBA00022448"/>
    </source>
</evidence>
<feature type="transmembrane region" description="Helical" evidence="3">
    <location>
        <begin position="71"/>
        <end position="93"/>
    </location>
</feature>
<organism evidence="4">
    <name type="scientific">marine metagenome</name>
    <dbReference type="NCBI Taxonomy" id="408172"/>
    <lineage>
        <taxon>unclassified sequences</taxon>
        <taxon>metagenomes</taxon>
        <taxon>ecological metagenomes</taxon>
    </lineage>
</organism>
<name>A0A381RV55_9ZZZZ</name>
<feature type="transmembrane region" description="Helical" evidence="3">
    <location>
        <begin position="35"/>
        <end position="59"/>
    </location>
</feature>
<keyword evidence="3" id="KW-0472">Membrane</keyword>
<sequence length="268" mass="30193">VKNWLSLPKHAWKVGNIFRLGFLLFMRDFQYRFKLTYLGYTWACLRPLLTGVPLIFVGSQFNFGSTAELGISYPLFAFVGLMLWQSFWDGLFYPQWVMRRTRKVLTRVRFPYKAILVASVCYVMFNIIVYTAMIGVALVVFGASPGPEILLGVVSLPLLMMSGLAIGTLLAPLVLVYLDLRYGLPLIAGVALWSIPAIYVTPESGPLHVINTWNPVTYLVNTPRVWLTGGGTPETTLFMAVLGMFLVLSMLSMKFYERTIRIAVDQVL</sequence>
<evidence type="ECO:0008006" key="5">
    <source>
        <dbReference type="Google" id="ProtNLM"/>
    </source>
</evidence>
<feature type="transmembrane region" description="Helical" evidence="3">
    <location>
        <begin position="114"/>
        <end position="143"/>
    </location>
</feature>
<feature type="transmembrane region" description="Helical" evidence="3">
    <location>
        <begin position="182"/>
        <end position="200"/>
    </location>
</feature>
<feature type="transmembrane region" description="Helical" evidence="3">
    <location>
        <begin position="236"/>
        <end position="256"/>
    </location>
</feature>
<protein>
    <recommendedName>
        <fullName evidence="5">ABC-2 type transporter domain-containing protein</fullName>
    </recommendedName>
</protein>
<dbReference type="GO" id="GO:0015920">
    <property type="term" value="P:lipopolysaccharide transport"/>
    <property type="evidence" value="ECO:0007669"/>
    <property type="project" value="TreeGrafter"/>
</dbReference>
<evidence type="ECO:0000256" key="3">
    <source>
        <dbReference type="SAM" id="Phobius"/>
    </source>
</evidence>